<proteinExistence type="predicted"/>
<reference evidence="1 2" key="1">
    <citation type="submission" date="2016-07" db="EMBL/GenBank/DDBJ databases">
        <title>Pervasive Adenine N6-methylation of Active Genes in Fungi.</title>
        <authorList>
            <consortium name="DOE Joint Genome Institute"/>
            <person name="Mondo S.J."/>
            <person name="Dannebaum R.O."/>
            <person name="Kuo R.C."/>
            <person name="Labutti K."/>
            <person name="Haridas S."/>
            <person name="Kuo A."/>
            <person name="Salamov A."/>
            <person name="Ahrendt S.R."/>
            <person name="Lipzen A."/>
            <person name="Sullivan W."/>
            <person name="Andreopoulos W.B."/>
            <person name="Clum A."/>
            <person name="Lindquist E."/>
            <person name="Daum C."/>
            <person name="Ramamoorthy G.K."/>
            <person name="Gryganskyi A."/>
            <person name="Culley D."/>
            <person name="Magnuson J.K."/>
            <person name="James T.Y."/>
            <person name="O'Malley M.A."/>
            <person name="Stajich J.E."/>
            <person name="Spatafora J.W."/>
            <person name="Visel A."/>
            <person name="Grigoriev I.V."/>
        </authorList>
    </citation>
    <scope>NUCLEOTIDE SEQUENCE [LARGE SCALE GENOMIC DNA]</scope>
    <source>
        <strain evidence="1 2">PL171</strain>
    </source>
</reference>
<evidence type="ECO:0000313" key="1">
    <source>
        <dbReference type="EMBL" id="ORZ31317.1"/>
    </source>
</evidence>
<organism evidence="1 2">
    <name type="scientific">Catenaria anguillulae PL171</name>
    <dbReference type="NCBI Taxonomy" id="765915"/>
    <lineage>
        <taxon>Eukaryota</taxon>
        <taxon>Fungi</taxon>
        <taxon>Fungi incertae sedis</taxon>
        <taxon>Blastocladiomycota</taxon>
        <taxon>Blastocladiomycetes</taxon>
        <taxon>Blastocladiales</taxon>
        <taxon>Catenariaceae</taxon>
        <taxon>Catenaria</taxon>
    </lineage>
</organism>
<sequence length="176" mass="19836">MASAYAAEWADRVMVRARTGYMPFFLPCQPRTWSLPACWTLPVPKWIATEPRRFPKLAPWYFGPYVVAQKVGADVCLLRTVVGRHIFRNSLACIFDIDMTFQCTRGAVHMVKTPLAKTYLQSGPVTGKPQLKAYIDQLSSDKDLTTMMVSVSHNAFKDGRKDIKAAVLCSLLFPFI</sequence>
<comment type="caution">
    <text evidence="1">The sequence shown here is derived from an EMBL/GenBank/DDBJ whole genome shotgun (WGS) entry which is preliminary data.</text>
</comment>
<gene>
    <name evidence="1" type="ORF">BCR44DRAFT_1463946</name>
</gene>
<dbReference type="Proteomes" id="UP000193411">
    <property type="component" value="Unassembled WGS sequence"/>
</dbReference>
<evidence type="ECO:0000313" key="2">
    <source>
        <dbReference type="Proteomes" id="UP000193411"/>
    </source>
</evidence>
<dbReference type="EMBL" id="MCFL01000062">
    <property type="protein sequence ID" value="ORZ31317.1"/>
    <property type="molecule type" value="Genomic_DNA"/>
</dbReference>
<keyword evidence="2" id="KW-1185">Reference proteome</keyword>
<name>A0A1Y2H9Q6_9FUNG</name>
<dbReference type="AlphaFoldDB" id="A0A1Y2H9Q6"/>
<accession>A0A1Y2H9Q6</accession>
<protein>
    <submittedName>
        <fullName evidence="1">Uncharacterized protein</fullName>
    </submittedName>
</protein>